<keyword evidence="1" id="KW-1133">Transmembrane helix</keyword>
<feature type="transmembrane region" description="Helical" evidence="1">
    <location>
        <begin position="269"/>
        <end position="285"/>
    </location>
</feature>
<feature type="transmembrane region" description="Helical" evidence="1">
    <location>
        <begin position="378"/>
        <end position="401"/>
    </location>
</feature>
<keyword evidence="1" id="KW-0472">Membrane</keyword>
<dbReference type="SUPFAM" id="SSF103473">
    <property type="entry name" value="MFS general substrate transporter"/>
    <property type="match status" value="1"/>
</dbReference>
<evidence type="ECO:0000313" key="3">
    <source>
        <dbReference type="WBParaSite" id="sdigi.contig402.g8063.t1"/>
    </source>
</evidence>
<proteinExistence type="predicted"/>
<reference evidence="3" key="1">
    <citation type="submission" date="2022-11" db="UniProtKB">
        <authorList>
            <consortium name="WormBaseParasite"/>
        </authorList>
    </citation>
    <scope>IDENTIFICATION</scope>
</reference>
<dbReference type="PANTHER" id="PTHR28658">
    <property type="entry name" value="TRANSMEMBRANE PROTEIN 180"/>
    <property type="match status" value="1"/>
</dbReference>
<protein>
    <submittedName>
        <fullName evidence="3">Uncharacterized protein</fullName>
    </submittedName>
</protein>
<evidence type="ECO:0000256" key="1">
    <source>
        <dbReference type="SAM" id="Phobius"/>
    </source>
</evidence>
<feature type="transmembrane region" description="Helical" evidence="1">
    <location>
        <begin position="291"/>
        <end position="312"/>
    </location>
</feature>
<sequence>MLFVIWNAINDPLFGYIQDVSTTWFHCRTKVISYMGPCLAVSFLILWFPWSSTYQLSSPYVVGSHLIVGLFLYDAFYSCVNVAWNALFAETTCNKSERISALKFSQFAVLLSVNVVPITEKLTNGLTDFRIFQCISVGISILALLCFKVTGSLQYQKNLLLEDLPSATPLHEKSEKKFMHAFKITKQILTKSDFRIITITYFLHACRSAIHLNFATIATELLIPEKIMMKGSWKMSLFYAACTLIPQLLVILSGNMITRVGAASVIRKSFMASMITSVFLLIFGYNRPYLIVLFMLFDSISVHSIAPLYQVLMADYADDDMIYFSRQKPVSTIIYSLAALLVRPAQSIAPFAVVMILTHFGYKEYQISNVVTMRLTDGMFLVVCSTTLVISVAQLMVFYPFALKCSAKHSKEDIFL</sequence>
<feature type="transmembrane region" description="Helical" evidence="1">
    <location>
        <begin position="101"/>
        <end position="118"/>
    </location>
</feature>
<keyword evidence="1" id="KW-0812">Transmembrane</keyword>
<feature type="transmembrane region" description="Helical" evidence="1">
    <location>
        <begin position="130"/>
        <end position="147"/>
    </location>
</feature>
<dbReference type="WBParaSite" id="sdigi.contig402.g8063.t1">
    <property type="protein sequence ID" value="sdigi.contig402.g8063.t1"/>
    <property type="gene ID" value="sdigi.contig402.g8063"/>
</dbReference>
<dbReference type="InterPro" id="IPR040035">
    <property type="entry name" value="TMEM180"/>
</dbReference>
<dbReference type="Pfam" id="PF13347">
    <property type="entry name" value="MFS_2"/>
    <property type="match status" value="1"/>
</dbReference>
<dbReference type="AlphaFoldDB" id="A0A915PT21"/>
<feature type="transmembrane region" description="Helical" evidence="1">
    <location>
        <begin position="70"/>
        <end position="89"/>
    </location>
</feature>
<feature type="transmembrane region" description="Helical" evidence="1">
    <location>
        <begin position="333"/>
        <end position="358"/>
    </location>
</feature>
<dbReference type="Proteomes" id="UP000887581">
    <property type="component" value="Unplaced"/>
</dbReference>
<evidence type="ECO:0000313" key="2">
    <source>
        <dbReference type="Proteomes" id="UP000887581"/>
    </source>
</evidence>
<accession>A0A915PT21</accession>
<name>A0A915PT21_9BILA</name>
<organism evidence="2 3">
    <name type="scientific">Setaria digitata</name>
    <dbReference type="NCBI Taxonomy" id="48799"/>
    <lineage>
        <taxon>Eukaryota</taxon>
        <taxon>Metazoa</taxon>
        <taxon>Ecdysozoa</taxon>
        <taxon>Nematoda</taxon>
        <taxon>Chromadorea</taxon>
        <taxon>Rhabditida</taxon>
        <taxon>Spirurina</taxon>
        <taxon>Spiruromorpha</taxon>
        <taxon>Filarioidea</taxon>
        <taxon>Setariidae</taxon>
        <taxon>Setaria</taxon>
    </lineage>
</organism>
<feature type="transmembrane region" description="Helical" evidence="1">
    <location>
        <begin position="31"/>
        <end position="50"/>
    </location>
</feature>
<feature type="transmembrane region" description="Helical" evidence="1">
    <location>
        <begin position="237"/>
        <end position="257"/>
    </location>
</feature>
<dbReference type="InterPro" id="IPR036259">
    <property type="entry name" value="MFS_trans_sf"/>
</dbReference>
<dbReference type="PANTHER" id="PTHR28658:SF1">
    <property type="entry name" value="MAJOR FACILITATOR SUPERFAMILY DOMAIN CONTAINING 13B"/>
    <property type="match status" value="1"/>
</dbReference>
<keyword evidence="2" id="KW-1185">Reference proteome</keyword>